<evidence type="ECO:0000313" key="10">
    <source>
        <dbReference type="WBParaSite" id="SSLN_0000116401-mRNA-1"/>
    </source>
</evidence>
<comment type="subcellular location">
    <subcellularLocation>
        <location evidence="1">Endosome</location>
    </subcellularLocation>
</comment>
<feature type="compositionally biased region" description="Low complexity" evidence="7">
    <location>
        <begin position="513"/>
        <end position="535"/>
    </location>
</feature>
<dbReference type="SUPFAM" id="SSF48464">
    <property type="entry name" value="ENTH/VHS domain"/>
    <property type="match status" value="1"/>
</dbReference>
<dbReference type="PRINTS" id="PR00452">
    <property type="entry name" value="SH3DOMAIN"/>
</dbReference>
<feature type="compositionally biased region" description="Low complexity" evidence="7">
    <location>
        <begin position="292"/>
        <end position="302"/>
    </location>
</feature>
<organism evidence="10">
    <name type="scientific">Schistocephalus solidus</name>
    <name type="common">Tapeworm</name>
    <dbReference type="NCBI Taxonomy" id="70667"/>
    <lineage>
        <taxon>Eukaryota</taxon>
        <taxon>Metazoa</taxon>
        <taxon>Spiralia</taxon>
        <taxon>Lophotrochozoa</taxon>
        <taxon>Platyhelminthes</taxon>
        <taxon>Cestoda</taxon>
        <taxon>Eucestoda</taxon>
        <taxon>Diphyllobothriidea</taxon>
        <taxon>Diphyllobothriidae</taxon>
        <taxon>Schistocephalus</taxon>
    </lineage>
</organism>
<evidence type="ECO:0000256" key="1">
    <source>
        <dbReference type="ARBA" id="ARBA00004177"/>
    </source>
</evidence>
<dbReference type="Gene3D" id="2.30.30.40">
    <property type="entry name" value="SH3 Domains"/>
    <property type="match status" value="1"/>
</dbReference>
<dbReference type="InterPro" id="IPR036028">
    <property type="entry name" value="SH3-like_dom_sf"/>
</dbReference>
<dbReference type="SUPFAM" id="SSF50044">
    <property type="entry name" value="SH3-domain"/>
    <property type="match status" value="1"/>
</dbReference>
<dbReference type="Gene3D" id="1.25.40.90">
    <property type="match status" value="1"/>
</dbReference>
<comment type="similarity">
    <text evidence="2">Belongs to the STAM family.</text>
</comment>
<dbReference type="SMART" id="SM00326">
    <property type="entry name" value="SH3"/>
    <property type="match status" value="1"/>
</dbReference>
<dbReference type="PROSITE" id="PS50179">
    <property type="entry name" value="VHS"/>
    <property type="match status" value="1"/>
</dbReference>
<evidence type="ECO:0000256" key="3">
    <source>
        <dbReference type="ARBA" id="ARBA00022443"/>
    </source>
</evidence>
<keyword evidence="6" id="KW-0175">Coiled coil</keyword>
<sequence>LIIDKCTDSKTIEDNWDLILRVSDTYAKAQPKHCLKYIVKKVYNTNPHISLRAITLLDGCVQNAGNIFAREMSSREFVHAFKSKYSKLHRRPKLKITEMAKKWSEEYRSNPELSLLVSLYPWLLSEHPEHVHEMEQMVKAANYEKERAAAKGLQAKEEEDLAKDYFGLFVAIALSLTETRGTTGGTSMINSNFSSDHAINPYPALNAPATSKNPNVELGKVRALFDFEAAEDNELTFKAGETILLLDTSDVNWWRGRTHRGEGLFPAQFVTRALDEPKATPDQPRGAKQRDTSAGASTATDATAEKPVTIDAQLLTNCLQMLNDADSTGVMRPDPPDLPQMEARCRAMEPLIDREMQELDLRISNVSELEKKLVDAMQQYHDLMSRTPVPQAPTYGAYLPQKPIPPAYGTPPPMAPAYQVAMPPGSQYPVPQYSMMSPSGHTIQPAPPSQVYYQQPLQCGPPAGYVPMQYPAGGAPPSAAVSVGYPATVVGYPGNTGQPVYAQGPMPLNPYGQLQQPQQVSQPPPQQKSQQQQPLAMSYQGGAGTNQSNAATASAAAQNPPVNMA</sequence>
<dbReference type="SMART" id="SM00288">
    <property type="entry name" value="VHS"/>
    <property type="match status" value="1"/>
</dbReference>
<accession>A0A183SA70</accession>
<feature type="region of interest" description="Disordered" evidence="7">
    <location>
        <begin position="501"/>
        <end position="565"/>
    </location>
</feature>
<feature type="region of interest" description="Disordered" evidence="7">
    <location>
        <begin position="275"/>
        <end position="305"/>
    </location>
</feature>
<dbReference type="PANTHER" id="PTHR45929:SF3">
    <property type="entry name" value="JAK PATHWAY SIGNAL TRANSDUCTION ADAPTOR MOLECULE"/>
    <property type="match status" value="1"/>
</dbReference>
<keyword evidence="4" id="KW-0967">Endosome</keyword>
<dbReference type="CDD" id="cd11820">
    <property type="entry name" value="SH3_STAM"/>
    <property type="match status" value="1"/>
</dbReference>
<dbReference type="InterPro" id="IPR002014">
    <property type="entry name" value="VHS_dom"/>
</dbReference>
<dbReference type="GO" id="GO:0033565">
    <property type="term" value="C:ESCRT-0 complex"/>
    <property type="evidence" value="ECO:0007669"/>
    <property type="project" value="TreeGrafter"/>
</dbReference>
<dbReference type="InterPro" id="IPR001452">
    <property type="entry name" value="SH3_domain"/>
</dbReference>
<evidence type="ECO:0000256" key="6">
    <source>
        <dbReference type="SAM" id="Coils"/>
    </source>
</evidence>
<dbReference type="PROSITE" id="PS50002">
    <property type="entry name" value="SH3"/>
    <property type="match status" value="1"/>
</dbReference>
<evidence type="ECO:0000256" key="5">
    <source>
        <dbReference type="PROSITE-ProRule" id="PRU00192"/>
    </source>
</evidence>
<dbReference type="GO" id="GO:0035091">
    <property type="term" value="F:phosphatidylinositol binding"/>
    <property type="evidence" value="ECO:0007669"/>
    <property type="project" value="InterPro"/>
</dbReference>
<dbReference type="AlphaFoldDB" id="A0A183SA70"/>
<dbReference type="InterPro" id="IPR050670">
    <property type="entry name" value="STAM"/>
</dbReference>
<keyword evidence="3 5" id="KW-0728">SH3 domain</keyword>
<dbReference type="Pfam" id="PF00018">
    <property type="entry name" value="SH3_1"/>
    <property type="match status" value="1"/>
</dbReference>
<dbReference type="GO" id="GO:0043328">
    <property type="term" value="P:protein transport to vacuole involved in ubiquitin-dependent protein catabolic process via the multivesicular body sorting pathway"/>
    <property type="evidence" value="ECO:0007669"/>
    <property type="project" value="TreeGrafter"/>
</dbReference>
<dbReference type="PANTHER" id="PTHR45929">
    <property type="entry name" value="JAK PATHWAY SIGNAL TRANSDUCTION ADAPTOR MOLECULE"/>
    <property type="match status" value="1"/>
</dbReference>
<protein>
    <submittedName>
        <fullName evidence="10">Signal transducing adapter molecule 1</fullName>
    </submittedName>
</protein>
<evidence type="ECO:0000256" key="4">
    <source>
        <dbReference type="ARBA" id="ARBA00022753"/>
    </source>
</evidence>
<feature type="domain" description="VHS" evidence="9">
    <location>
        <begin position="6"/>
        <end position="123"/>
    </location>
</feature>
<dbReference type="GO" id="GO:0043130">
    <property type="term" value="F:ubiquitin binding"/>
    <property type="evidence" value="ECO:0007669"/>
    <property type="project" value="InterPro"/>
</dbReference>
<feature type="compositionally biased region" description="Low complexity" evidence="7">
    <location>
        <begin position="545"/>
        <end position="559"/>
    </location>
</feature>
<name>A0A183SA70_SCHSO</name>
<dbReference type="Gene3D" id="1.20.5.1940">
    <property type="match status" value="1"/>
</dbReference>
<dbReference type="WBParaSite" id="SSLN_0000116401-mRNA-1">
    <property type="protein sequence ID" value="SSLN_0000116401-mRNA-1"/>
    <property type="gene ID" value="SSLN_0000116401"/>
</dbReference>
<evidence type="ECO:0000259" key="8">
    <source>
        <dbReference type="PROSITE" id="PS50002"/>
    </source>
</evidence>
<feature type="domain" description="SH3" evidence="8">
    <location>
        <begin position="216"/>
        <end position="275"/>
    </location>
</feature>
<proteinExistence type="inferred from homology"/>
<evidence type="ECO:0000256" key="2">
    <source>
        <dbReference type="ARBA" id="ARBA00009666"/>
    </source>
</evidence>
<evidence type="ECO:0000259" key="9">
    <source>
        <dbReference type="PROSITE" id="PS50179"/>
    </source>
</evidence>
<dbReference type="Pfam" id="PF00790">
    <property type="entry name" value="VHS"/>
    <property type="match status" value="1"/>
</dbReference>
<dbReference type="InterPro" id="IPR008942">
    <property type="entry name" value="ENTH_VHS"/>
</dbReference>
<reference evidence="10" key="1">
    <citation type="submission" date="2016-06" db="UniProtKB">
        <authorList>
            <consortium name="WormBaseParasite"/>
        </authorList>
    </citation>
    <scope>IDENTIFICATION</scope>
</reference>
<evidence type="ECO:0000256" key="7">
    <source>
        <dbReference type="SAM" id="MobiDB-lite"/>
    </source>
</evidence>
<feature type="coiled-coil region" evidence="6">
    <location>
        <begin position="131"/>
        <end position="160"/>
    </location>
</feature>